<dbReference type="Proteomes" id="UP000758603">
    <property type="component" value="Unassembled WGS sequence"/>
</dbReference>
<organism evidence="2 3">
    <name type="scientific">Truncatella angustata</name>
    <dbReference type="NCBI Taxonomy" id="152316"/>
    <lineage>
        <taxon>Eukaryota</taxon>
        <taxon>Fungi</taxon>
        <taxon>Dikarya</taxon>
        <taxon>Ascomycota</taxon>
        <taxon>Pezizomycotina</taxon>
        <taxon>Sordariomycetes</taxon>
        <taxon>Xylariomycetidae</taxon>
        <taxon>Amphisphaeriales</taxon>
        <taxon>Sporocadaceae</taxon>
        <taxon>Truncatella</taxon>
    </lineage>
</organism>
<dbReference type="OrthoDB" id="5244249at2759"/>
<dbReference type="EMBL" id="JAGPXC010000002">
    <property type="protein sequence ID" value="KAH6657390.1"/>
    <property type="molecule type" value="Genomic_DNA"/>
</dbReference>
<evidence type="ECO:0000256" key="1">
    <source>
        <dbReference type="SAM" id="Phobius"/>
    </source>
</evidence>
<reference evidence="2" key="1">
    <citation type="journal article" date="2021" name="Nat. Commun.">
        <title>Genetic determinants of endophytism in the Arabidopsis root mycobiome.</title>
        <authorList>
            <person name="Mesny F."/>
            <person name="Miyauchi S."/>
            <person name="Thiergart T."/>
            <person name="Pickel B."/>
            <person name="Atanasova L."/>
            <person name="Karlsson M."/>
            <person name="Huettel B."/>
            <person name="Barry K.W."/>
            <person name="Haridas S."/>
            <person name="Chen C."/>
            <person name="Bauer D."/>
            <person name="Andreopoulos W."/>
            <person name="Pangilinan J."/>
            <person name="LaButti K."/>
            <person name="Riley R."/>
            <person name="Lipzen A."/>
            <person name="Clum A."/>
            <person name="Drula E."/>
            <person name="Henrissat B."/>
            <person name="Kohler A."/>
            <person name="Grigoriev I.V."/>
            <person name="Martin F.M."/>
            <person name="Hacquard S."/>
        </authorList>
    </citation>
    <scope>NUCLEOTIDE SEQUENCE</scope>
    <source>
        <strain evidence="2">MPI-SDFR-AT-0073</strain>
    </source>
</reference>
<proteinExistence type="predicted"/>
<dbReference type="RefSeq" id="XP_045961624.1">
    <property type="nucleotide sequence ID" value="XM_046106797.1"/>
</dbReference>
<evidence type="ECO:0000313" key="3">
    <source>
        <dbReference type="Proteomes" id="UP000758603"/>
    </source>
</evidence>
<comment type="caution">
    <text evidence="2">The sequence shown here is derived from an EMBL/GenBank/DDBJ whole genome shotgun (WGS) entry which is preliminary data.</text>
</comment>
<dbReference type="AlphaFoldDB" id="A0A9P8USU1"/>
<keyword evidence="3" id="KW-1185">Reference proteome</keyword>
<protein>
    <submittedName>
        <fullName evidence="2">Uncharacterized protein</fullName>
    </submittedName>
</protein>
<keyword evidence="1" id="KW-0472">Membrane</keyword>
<gene>
    <name evidence="2" type="ORF">BKA67DRAFT_655664</name>
</gene>
<keyword evidence="1" id="KW-1133">Transmembrane helix</keyword>
<accession>A0A9P8USU1</accession>
<sequence length="255" mass="27376">MSIMKVRDAVELRDLDGIAPRTQNGVTIVYQNPQSPVRITGFAVPNTLAERTRAQFRQHRRIWMACGMVVLVVVTIAGILGGLFGSSLMKDHGGSDTTLSPMSSHSIFVAITSAPSSQFTTSTSTIAPLLWTTAPVATTTVSPAAATPSTFNTCSLNNFHRNASFVGVYDPLITTDQFTLIPATGPGECCQNCHRRTRTATSCNGWAWLEDLCWIVYGYPGMSPNETCPKGYPMITIETGGPEKNLAGLGPCGRD</sequence>
<evidence type="ECO:0000313" key="2">
    <source>
        <dbReference type="EMBL" id="KAH6657390.1"/>
    </source>
</evidence>
<name>A0A9P8USU1_9PEZI</name>
<dbReference type="GeneID" id="70135688"/>
<feature type="transmembrane region" description="Helical" evidence="1">
    <location>
        <begin position="62"/>
        <end position="84"/>
    </location>
</feature>
<keyword evidence="1" id="KW-0812">Transmembrane</keyword>